<dbReference type="EC" id="2.3.1.1" evidence="9"/>
<organism evidence="10">
    <name type="scientific">Gracilinema caldarium</name>
    <dbReference type="NCBI Taxonomy" id="215591"/>
    <lineage>
        <taxon>Bacteria</taxon>
        <taxon>Pseudomonadati</taxon>
        <taxon>Spirochaetota</taxon>
        <taxon>Spirochaetia</taxon>
        <taxon>Spirochaetales</taxon>
        <taxon>Breznakiellaceae</taxon>
        <taxon>Gracilinema</taxon>
    </lineage>
</organism>
<feature type="chain" id="PRO_5028540778" description="Arginine biosynthesis bifunctional protein ArgJ alpha chain" evidence="9">
    <location>
        <begin position="1"/>
        <end position="189"/>
    </location>
</feature>
<feature type="binding site" evidence="9">
    <location>
        <position position="408"/>
    </location>
    <ligand>
        <name>substrate</name>
    </ligand>
</feature>
<dbReference type="CDD" id="cd02152">
    <property type="entry name" value="OAT"/>
    <property type="match status" value="1"/>
</dbReference>
<accession>A0A7C3IJH6</accession>
<keyword evidence="9" id="KW-0511">Multifunctional enzyme</keyword>
<dbReference type="InterPro" id="IPR016117">
    <property type="entry name" value="ArgJ-like_dom_sf"/>
</dbReference>
<dbReference type="InterPro" id="IPR002813">
    <property type="entry name" value="Arg_biosynth_ArgJ"/>
</dbReference>
<comment type="similarity">
    <text evidence="1 9">Belongs to the ArgJ family.</text>
</comment>
<feature type="site" description="Involved in the stabilization of negative charge on the oxyanion by the formation of the oxyanion hole" evidence="9">
    <location>
        <position position="115"/>
    </location>
</feature>
<keyword evidence="6 9" id="KW-0068">Autocatalytic cleavage</keyword>
<feature type="binding site" evidence="9">
    <location>
        <position position="179"/>
    </location>
    <ligand>
        <name>substrate</name>
    </ligand>
</feature>
<dbReference type="NCBIfam" id="TIGR00120">
    <property type="entry name" value="ArgJ"/>
    <property type="match status" value="1"/>
</dbReference>
<feature type="binding site" evidence="9">
    <location>
        <position position="190"/>
    </location>
    <ligand>
        <name>substrate</name>
    </ligand>
</feature>
<proteinExistence type="inferred from homology"/>
<evidence type="ECO:0000256" key="5">
    <source>
        <dbReference type="ARBA" id="ARBA00022679"/>
    </source>
</evidence>
<gene>
    <name evidence="9 10" type="primary">argJ</name>
    <name evidence="10" type="ORF">ENS59_05150</name>
</gene>
<dbReference type="UniPathway" id="UPA00068">
    <property type="reaction ID" value="UER00106"/>
</dbReference>
<dbReference type="EC" id="2.3.1.35" evidence="9"/>
<dbReference type="HAMAP" id="MF_01106">
    <property type="entry name" value="ArgJ"/>
    <property type="match status" value="1"/>
</dbReference>
<keyword evidence="7 9" id="KW-0012">Acyltransferase</keyword>
<dbReference type="PANTHER" id="PTHR23100:SF0">
    <property type="entry name" value="ARGININE BIOSYNTHESIS BIFUNCTIONAL PROTEIN ARGJ, MITOCHONDRIAL"/>
    <property type="match status" value="1"/>
</dbReference>
<dbReference type="NCBIfam" id="NF003802">
    <property type="entry name" value="PRK05388.1"/>
    <property type="match status" value="1"/>
</dbReference>
<comment type="subcellular location">
    <subcellularLocation>
        <location evidence="9">Cytoplasm</location>
    </subcellularLocation>
</comment>
<dbReference type="Gene3D" id="3.60.70.12">
    <property type="entry name" value="L-amino peptidase D-ALA esterase/amidase"/>
    <property type="match status" value="1"/>
</dbReference>
<dbReference type="GO" id="GO:0006526">
    <property type="term" value="P:L-arginine biosynthetic process"/>
    <property type="evidence" value="ECO:0007669"/>
    <property type="project" value="UniProtKB-UniRule"/>
</dbReference>
<evidence type="ECO:0000256" key="2">
    <source>
        <dbReference type="ARBA" id="ARBA00011475"/>
    </source>
</evidence>
<dbReference type="Pfam" id="PF01960">
    <property type="entry name" value="ArgJ"/>
    <property type="match status" value="1"/>
</dbReference>
<evidence type="ECO:0000313" key="10">
    <source>
        <dbReference type="EMBL" id="HFH28885.1"/>
    </source>
</evidence>
<feature type="binding site" evidence="9">
    <location>
        <position position="276"/>
    </location>
    <ligand>
        <name>substrate</name>
    </ligand>
</feature>
<dbReference type="GO" id="GO:0004042">
    <property type="term" value="F:L-glutamate N-acetyltransferase activity"/>
    <property type="evidence" value="ECO:0007669"/>
    <property type="project" value="UniProtKB-UniRule"/>
</dbReference>
<comment type="catalytic activity">
    <reaction evidence="8 9">
        <text>N(2)-acetyl-L-ornithine + L-glutamate = N-acetyl-L-glutamate + L-ornithine</text>
        <dbReference type="Rhea" id="RHEA:15349"/>
        <dbReference type="ChEBI" id="CHEBI:29985"/>
        <dbReference type="ChEBI" id="CHEBI:44337"/>
        <dbReference type="ChEBI" id="CHEBI:46911"/>
        <dbReference type="ChEBI" id="CHEBI:57805"/>
        <dbReference type="EC" id="2.3.1.35"/>
    </reaction>
</comment>
<reference evidence="10" key="1">
    <citation type="journal article" date="2020" name="mSystems">
        <title>Genome- and Community-Level Interaction Insights into Carbon Utilization and Element Cycling Functions of Hydrothermarchaeota in Hydrothermal Sediment.</title>
        <authorList>
            <person name="Zhou Z."/>
            <person name="Liu Y."/>
            <person name="Xu W."/>
            <person name="Pan J."/>
            <person name="Luo Z.H."/>
            <person name="Li M."/>
        </authorList>
    </citation>
    <scope>NUCLEOTIDE SEQUENCE [LARGE SCALE GENOMIC DNA]</scope>
    <source>
        <strain evidence="10">SpSt-503</strain>
    </source>
</reference>
<dbReference type="Gene3D" id="3.10.20.340">
    <property type="entry name" value="ArgJ beta chain, C-terminal domain"/>
    <property type="match status" value="1"/>
</dbReference>
<dbReference type="EMBL" id="DSVL01000156">
    <property type="protein sequence ID" value="HFH28885.1"/>
    <property type="molecule type" value="Genomic_DNA"/>
</dbReference>
<dbReference type="InterPro" id="IPR042195">
    <property type="entry name" value="ArgJ_beta_C"/>
</dbReference>
<keyword evidence="4 9" id="KW-0028">Amino-acid biosynthesis</keyword>
<dbReference type="GO" id="GO:0005737">
    <property type="term" value="C:cytoplasm"/>
    <property type="evidence" value="ECO:0007669"/>
    <property type="project" value="UniProtKB-SubCell"/>
</dbReference>
<comment type="pathway">
    <text evidence="9">Amino-acid biosynthesis; L-arginine biosynthesis; N(2)-acetyl-L-ornithine from L-glutamate: step 1/4.</text>
</comment>
<keyword evidence="3 9" id="KW-0055">Arginine biosynthesis</keyword>
<keyword evidence="5 9" id="KW-0808">Transferase</keyword>
<evidence type="ECO:0000256" key="4">
    <source>
        <dbReference type="ARBA" id="ARBA00022605"/>
    </source>
</evidence>
<dbReference type="GO" id="GO:0006592">
    <property type="term" value="P:ornithine biosynthetic process"/>
    <property type="evidence" value="ECO:0007669"/>
    <property type="project" value="TreeGrafter"/>
</dbReference>
<evidence type="ECO:0000256" key="9">
    <source>
        <dbReference type="HAMAP-Rule" id="MF_01106"/>
    </source>
</evidence>
<comment type="catalytic activity">
    <reaction evidence="9">
        <text>L-glutamate + acetyl-CoA = N-acetyl-L-glutamate + CoA + H(+)</text>
        <dbReference type="Rhea" id="RHEA:24292"/>
        <dbReference type="ChEBI" id="CHEBI:15378"/>
        <dbReference type="ChEBI" id="CHEBI:29985"/>
        <dbReference type="ChEBI" id="CHEBI:44337"/>
        <dbReference type="ChEBI" id="CHEBI:57287"/>
        <dbReference type="ChEBI" id="CHEBI:57288"/>
        <dbReference type="EC" id="2.3.1.1"/>
    </reaction>
</comment>
<dbReference type="AlphaFoldDB" id="A0A7C3IJH6"/>
<dbReference type="FunFam" id="3.10.20.340:FF:000001">
    <property type="entry name" value="Arginine biosynthesis bifunctional protein ArgJ, chloroplastic"/>
    <property type="match status" value="1"/>
</dbReference>
<comment type="pathway">
    <text evidence="9">Amino-acid biosynthesis; L-arginine biosynthesis; L-ornithine and N-acetyl-L-glutamate from L-glutamate and N(2)-acetyl-L-ornithine (cyclic): step 1/1.</text>
</comment>
<keyword evidence="9" id="KW-0963">Cytoplasm</keyword>
<name>A0A7C3IJH6_9SPIR</name>
<feature type="chain" id="PRO_5028540777" description="Arginine biosynthesis bifunctional protein ArgJ beta chain" evidence="9">
    <location>
        <begin position="190"/>
        <end position="408"/>
    </location>
</feature>
<dbReference type="PANTHER" id="PTHR23100">
    <property type="entry name" value="ARGININE BIOSYNTHESIS BIFUNCTIONAL PROTEIN ARGJ"/>
    <property type="match status" value="1"/>
</dbReference>
<feature type="binding site" evidence="9">
    <location>
        <position position="153"/>
    </location>
    <ligand>
        <name>substrate</name>
    </ligand>
</feature>
<feature type="site" description="Involved in the stabilization of negative charge on the oxyanion by the formation of the oxyanion hole" evidence="9">
    <location>
        <position position="114"/>
    </location>
</feature>
<evidence type="ECO:0000256" key="8">
    <source>
        <dbReference type="ARBA" id="ARBA00049439"/>
    </source>
</evidence>
<evidence type="ECO:0000256" key="6">
    <source>
        <dbReference type="ARBA" id="ARBA00022813"/>
    </source>
</evidence>
<feature type="binding site" evidence="9">
    <location>
        <position position="403"/>
    </location>
    <ligand>
        <name>substrate</name>
    </ligand>
</feature>
<sequence>MKQIDGGLCAPQGFRAGGVWCGIRKKNDKRDLALIVSDRVCTAAGMYTTNKVKAASVLVTRDHLAKGQCQAIICNSGNANACTGEAGLEAARRMARSAGAALGIEPSLVAVGSTGVIGVPLPAEKVEAAMPDLLCSLSADYPGHSAALEAIMTTDTRKKEIALEFELDGKPVRIGAVAKGAGMIHPNMATMLSFITTDAAIAPAMLDSALRLAVRRSFNRVTVDGDTSTNDMVLILANGKAGNTPIEKDSANFQRFSAALEQVCINLARAIARDGEGATRLVTCTVKGAKDEECAEKLAKSVVGSSLVKAACFGADANWGRILCAMGYSGADFEPETVSVHFKSTAGEVAVCKGGASIPFSEDLAKRVLSQEEIEILIDIVNSGTSSATCWGCDLTYDYVKINGDYRS</sequence>
<comment type="subunit">
    <text evidence="2 9">Heterotetramer of two alpha and two beta chains.</text>
</comment>
<dbReference type="SUPFAM" id="SSF56266">
    <property type="entry name" value="DmpA/ArgJ-like"/>
    <property type="match status" value="1"/>
</dbReference>
<comment type="function">
    <text evidence="9">Catalyzes two activities which are involved in the cyclic version of arginine biosynthesis: the synthesis of N-acetylglutamate from glutamate and acetyl-CoA as the acetyl donor, and of ornithine by transacetylation between N(2)-acetylornithine and glutamate.</text>
</comment>
<dbReference type="FunFam" id="3.60.70.12:FF:000001">
    <property type="entry name" value="Arginine biosynthesis bifunctional protein ArgJ, chloroplastic"/>
    <property type="match status" value="1"/>
</dbReference>
<feature type="active site" description="Nucleophile" evidence="9">
    <location>
        <position position="190"/>
    </location>
</feature>
<comment type="caution">
    <text evidence="10">The sequence shown here is derived from an EMBL/GenBank/DDBJ whole genome shotgun (WGS) entry which is preliminary data.</text>
</comment>
<evidence type="ECO:0000256" key="1">
    <source>
        <dbReference type="ARBA" id="ARBA00006774"/>
    </source>
</evidence>
<dbReference type="GO" id="GO:0004358">
    <property type="term" value="F:L-glutamate N-acetyltransferase activity, acting on acetyl-L-ornithine as donor"/>
    <property type="evidence" value="ECO:0007669"/>
    <property type="project" value="UniProtKB-UniRule"/>
</dbReference>
<feature type="site" description="Cleavage; by autolysis" evidence="9">
    <location>
        <begin position="189"/>
        <end position="190"/>
    </location>
</feature>
<evidence type="ECO:0000256" key="3">
    <source>
        <dbReference type="ARBA" id="ARBA00022571"/>
    </source>
</evidence>
<evidence type="ECO:0000256" key="7">
    <source>
        <dbReference type="ARBA" id="ARBA00023315"/>
    </source>
</evidence>
<protein>
    <recommendedName>
        <fullName evidence="9">Arginine biosynthesis bifunctional protein ArgJ</fullName>
    </recommendedName>
    <domain>
        <recommendedName>
            <fullName evidence="9">Glutamate N-acetyltransferase</fullName>
            <ecNumber evidence="9">2.3.1.35</ecNumber>
        </recommendedName>
        <alternativeName>
            <fullName evidence="9">Ornithine acetyltransferase</fullName>
            <shortName evidence="9">OATase</shortName>
        </alternativeName>
        <alternativeName>
            <fullName evidence="9">Ornithine transacetylase</fullName>
        </alternativeName>
    </domain>
    <domain>
        <recommendedName>
            <fullName evidence="9">Amino-acid acetyltransferase</fullName>
            <ecNumber evidence="9">2.3.1.1</ecNumber>
        </recommendedName>
        <alternativeName>
            <fullName evidence="9">N-acetylglutamate synthase</fullName>
            <shortName evidence="9">AGSase</shortName>
        </alternativeName>
    </domain>
    <component>
        <recommendedName>
            <fullName evidence="9">Arginine biosynthesis bifunctional protein ArgJ alpha chain</fullName>
        </recommendedName>
    </component>
    <component>
        <recommendedName>
            <fullName evidence="9">Arginine biosynthesis bifunctional protein ArgJ beta chain</fullName>
        </recommendedName>
    </component>
</protein>